<evidence type="ECO:0000259" key="3">
    <source>
        <dbReference type="Pfam" id="PF24913"/>
    </source>
</evidence>
<dbReference type="AlphaFoldDB" id="A0A8H7F8K8"/>
<feature type="compositionally biased region" description="Low complexity" evidence="1">
    <location>
        <begin position="62"/>
        <end position="74"/>
    </location>
</feature>
<dbReference type="EMBL" id="JABXXO010000003">
    <property type="protein sequence ID" value="KAF7782695.1"/>
    <property type="molecule type" value="Genomic_DNA"/>
</dbReference>
<evidence type="ECO:0000256" key="1">
    <source>
        <dbReference type="SAM" id="MobiDB-lite"/>
    </source>
</evidence>
<dbReference type="PANTHER" id="PTHR36168">
    <property type="entry name" value="CHROMOSOME 1, WHOLE GENOME SHOTGUN SEQUENCE"/>
    <property type="match status" value="1"/>
</dbReference>
<protein>
    <recommendedName>
        <fullName evidence="3">AAA protein C-terminal winged helix domain-containing protein</fullName>
    </recommendedName>
</protein>
<keyword evidence="2" id="KW-0812">Transmembrane</keyword>
<evidence type="ECO:0000256" key="2">
    <source>
        <dbReference type="SAM" id="Phobius"/>
    </source>
</evidence>
<dbReference type="Pfam" id="PF24913">
    <property type="entry name" value="WHD_AAA_fung"/>
    <property type="match status" value="1"/>
</dbReference>
<comment type="caution">
    <text evidence="4">The sequence shown here is derived from an EMBL/GenBank/DDBJ whole genome shotgun (WGS) entry which is preliminary data.</text>
</comment>
<feature type="region of interest" description="Disordered" evidence="1">
    <location>
        <begin position="62"/>
        <end position="105"/>
    </location>
</feature>
<keyword evidence="2" id="KW-0472">Membrane</keyword>
<feature type="compositionally biased region" description="Basic and acidic residues" evidence="1">
    <location>
        <begin position="90"/>
        <end position="105"/>
    </location>
</feature>
<dbReference type="InterPro" id="IPR056808">
    <property type="entry name" value="HTH_AAA"/>
</dbReference>
<feature type="transmembrane region" description="Helical" evidence="2">
    <location>
        <begin position="114"/>
        <end position="136"/>
    </location>
</feature>
<organism evidence="4 5">
    <name type="scientific">Agaricus bisporus var. burnettii</name>
    <dbReference type="NCBI Taxonomy" id="192524"/>
    <lineage>
        <taxon>Eukaryota</taxon>
        <taxon>Fungi</taxon>
        <taxon>Dikarya</taxon>
        <taxon>Basidiomycota</taxon>
        <taxon>Agaricomycotina</taxon>
        <taxon>Agaricomycetes</taxon>
        <taxon>Agaricomycetidae</taxon>
        <taxon>Agaricales</taxon>
        <taxon>Agaricineae</taxon>
        <taxon>Agaricaceae</taxon>
        <taxon>Agaricus</taxon>
    </lineage>
</organism>
<dbReference type="SUPFAM" id="SSF52540">
    <property type="entry name" value="P-loop containing nucleoside triphosphate hydrolases"/>
    <property type="match status" value="1"/>
</dbReference>
<name>A0A8H7F8K8_AGABI</name>
<feature type="domain" description="AAA protein C-terminal winged helix" evidence="3">
    <location>
        <begin position="441"/>
        <end position="570"/>
    </location>
</feature>
<keyword evidence="2" id="KW-1133">Transmembrane helix</keyword>
<sequence length="598" mass="67737">MASLRTLILSTGERRSQRIASYLLYAQKQHLKNKVIYTRVRCVHSKPTSGDGEDHTTGAMQEIQSTSQQSSNQSRLREKTVSINTAGRNTRGEDESPGEDSKDKRSFRLRSSPLFDAILTTAVGLSIVFLGGVAYLKWYKMNVLVKIENAFTAGYDPALELELAQRYAQRHLHDNVVDGSQDFQEPGSWINDLRRKEQDIIDSIVTGKEPGGYFMLLGPKGSGKGSMILRSMKACQADGVSMCDAHPDLEVFRQRLGKALNYDYNEDSQMGLFQRRDPKEGGPGLDVERALNKLEKVALRVSQKAGRPLVLIINKVHHFKNDESGQAMLLQLQQKAEAWAACGILTMVFTSDDYWPYNFMRKTASHMHTVSIFDLDNAEAQRAATSLRTFIGHHPIGSETTEEVVGLTGGRLSYLSKVSRSRDMVGSAKHLMNIEKQWLMSQIGLIADCDDDVMDEQKWSSCSWLLLREFVRSWKDQEEERRKAFEDGKLEAEDIPSLPLPKIPYGKCRQIMTRTDFLEDLDRLNIISIDTHLDVRPDSMLVLHAAREICEEEGFDELLDSVRERIDEIESLHRTSELTFKDLRKGDKLRLSVDKGKT</sequence>
<evidence type="ECO:0000313" key="4">
    <source>
        <dbReference type="EMBL" id="KAF7782695.1"/>
    </source>
</evidence>
<dbReference type="PANTHER" id="PTHR36168:SF1">
    <property type="entry name" value="ORC1-LIKE AAA ATPASE DOMAIN-CONTAINING PROTEIN"/>
    <property type="match status" value="1"/>
</dbReference>
<dbReference type="Proteomes" id="UP000629468">
    <property type="component" value="Unassembled WGS sequence"/>
</dbReference>
<evidence type="ECO:0000313" key="5">
    <source>
        <dbReference type="Proteomes" id="UP000629468"/>
    </source>
</evidence>
<reference evidence="4 5" key="1">
    <citation type="journal article" name="Sci. Rep.">
        <title>Telomere-to-telomere assembled and centromere annotated genomes of the two main subspecies of the button mushroom Agaricus bisporus reveal especially polymorphic chromosome ends.</title>
        <authorList>
            <person name="Sonnenberg A.S.M."/>
            <person name="Sedaghat-Telgerd N."/>
            <person name="Lavrijssen B."/>
            <person name="Ohm R.A."/>
            <person name="Hendrickx P.M."/>
            <person name="Scholtmeijer K."/>
            <person name="Baars J.J.P."/>
            <person name="van Peer A."/>
        </authorList>
    </citation>
    <scope>NUCLEOTIDE SEQUENCE [LARGE SCALE GENOMIC DNA]</scope>
    <source>
        <strain evidence="4 5">H119_p4</strain>
    </source>
</reference>
<gene>
    <name evidence="4" type="ORF">Agabi119p4_2071</name>
</gene>
<dbReference type="InterPro" id="IPR027417">
    <property type="entry name" value="P-loop_NTPase"/>
</dbReference>
<accession>A0A8H7F8K8</accession>
<proteinExistence type="predicted"/>